<sequence>MPHEFPLGDVPQDVVKHLAEELGIAEPRLISASETRLPTGELARLVTAVDPAKPNTVVSTTVSEAGVIRPLAALERLLGGGRLFVPEFPPGHELPPVRREPVTIDPKTNDWRLNRCERVTEKITVTVPKSSAPPKADVYLLADTTGSMGSVLASVAAGASAILNNPALAGFDVAWGVGNYRDFPVDGGIHNSFAFAHQVSPTTNLAVADAAISTWVAGEGADGPEGQLFALHQIATDASIGWRADARRILVWFGDAPGHDPIPTALSGLAADITEATATADLVAAEIAVVAVSTTTGFATALDDDPNATAFDYAPSVPAGAAGQATRITAATPGGSHTTGVNPADIVTTLATLIAAAVSSIGSVSLVPTGDTAQFVESITPASYGPLPGDVEHVLVFEVTWVGVRDCREHDQVFTGTIDVVADGVVVAQKRVRVTVPACRYHYSVEFVSGQNDDRDPGPFLPGRYATAVTIYNPGTCPVEIEKRFAPLVVEGRAIGREPDVVPAKPFAAITLQAGEATFDDQVALKEFGAVVGGLFFGVLDIVSDRPLSVTATHTAGGHEAGLSITSRTIEAMRAP</sequence>
<reference evidence="2 3" key="1">
    <citation type="journal article" date="2019" name="Int. J. Syst. Evol. Microbiol.">
        <title>The Global Catalogue of Microorganisms (GCM) 10K type strain sequencing project: providing services to taxonomists for standard genome sequencing and annotation.</title>
        <authorList>
            <consortium name="The Broad Institute Genomics Platform"/>
            <consortium name="The Broad Institute Genome Sequencing Center for Infectious Disease"/>
            <person name="Wu L."/>
            <person name="Ma J."/>
        </authorList>
    </citation>
    <scope>NUCLEOTIDE SEQUENCE [LARGE SCALE GENOMIC DNA]</scope>
    <source>
        <strain evidence="2 3">JCM 14902</strain>
    </source>
</reference>
<evidence type="ECO:0000313" key="2">
    <source>
        <dbReference type="EMBL" id="GAA1973356.1"/>
    </source>
</evidence>
<gene>
    <name evidence="2" type="ORF">GCM10009777_01830</name>
</gene>
<organism evidence="2 3">
    <name type="scientific">Microbacterium pumilum</name>
    <dbReference type="NCBI Taxonomy" id="344165"/>
    <lineage>
        <taxon>Bacteria</taxon>
        <taxon>Bacillati</taxon>
        <taxon>Actinomycetota</taxon>
        <taxon>Actinomycetes</taxon>
        <taxon>Micrococcales</taxon>
        <taxon>Microbacteriaceae</taxon>
        <taxon>Microbacterium</taxon>
    </lineage>
</organism>
<dbReference type="Pfam" id="PF00362">
    <property type="entry name" value="Integrin_beta"/>
    <property type="match status" value="1"/>
</dbReference>
<name>A0ABN2RQW5_9MICO</name>
<proteinExistence type="predicted"/>
<accession>A0ABN2RQW5</accession>
<protein>
    <recommendedName>
        <fullName evidence="1">Integrin beta subunit VWA domain-containing protein</fullName>
    </recommendedName>
</protein>
<dbReference type="RefSeq" id="WP_344057631.1">
    <property type="nucleotide sequence ID" value="NZ_BAAAOH010000001.1"/>
</dbReference>
<feature type="domain" description="Integrin beta subunit VWA" evidence="1">
    <location>
        <begin position="189"/>
        <end position="269"/>
    </location>
</feature>
<comment type="caution">
    <text evidence="2">The sequence shown here is derived from an EMBL/GenBank/DDBJ whole genome shotgun (WGS) entry which is preliminary data.</text>
</comment>
<dbReference type="SUPFAM" id="SSF53300">
    <property type="entry name" value="vWA-like"/>
    <property type="match status" value="1"/>
</dbReference>
<dbReference type="EMBL" id="BAAAOH010000001">
    <property type="protein sequence ID" value="GAA1973356.1"/>
    <property type="molecule type" value="Genomic_DNA"/>
</dbReference>
<dbReference type="InterPro" id="IPR036465">
    <property type="entry name" value="vWFA_dom_sf"/>
</dbReference>
<dbReference type="Gene3D" id="3.40.50.410">
    <property type="entry name" value="von Willebrand factor, type A domain"/>
    <property type="match status" value="1"/>
</dbReference>
<evidence type="ECO:0000313" key="3">
    <source>
        <dbReference type="Proteomes" id="UP001500326"/>
    </source>
</evidence>
<evidence type="ECO:0000259" key="1">
    <source>
        <dbReference type="Pfam" id="PF00362"/>
    </source>
</evidence>
<keyword evidence="3" id="KW-1185">Reference proteome</keyword>
<dbReference type="Proteomes" id="UP001500326">
    <property type="component" value="Unassembled WGS sequence"/>
</dbReference>
<dbReference type="InterPro" id="IPR002369">
    <property type="entry name" value="Integrin_bsu_VWA"/>
</dbReference>